<evidence type="ECO:0000313" key="4">
    <source>
        <dbReference type="Proteomes" id="UP000220797"/>
    </source>
</evidence>
<dbReference type="EMBL" id="CVMV01000057">
    <property type="protein sequence ID" value="CRG96076.1"/>
    <property type="molecule type" value="Genomic_DNA"/>
</dbReference>
<dbReference type="Proteomes" id="UP000220797">
    <property type="component" value="Unassembled WGS sequence"/>
</dbReference>
<keyword evidence="2" id="KW-0732">Signal</keyword>
<dbReference type="VEuPathDB" id="PlasmoDB:PGAL8A_00329000"/>
<dbReference type="AlphaFoldDB" id="A0A1J1GUU6"/>
<sequence length="253" mass="30582">MKTLTLYLKITTFLLLIWMYQCFYNCDSYKTLIDKNILQKKNELKYERVLAEGDIAGKKRTYSEGCLEECPLDNKKNKWENPVQYENPCDYWNKVITPQLWEQFNQETSDMDTKLKEKKWNVEWNKTAANKVNDLSSISRRRDISDEEKKKLIDSVKESLLLEFKKFLDECRKEMRENKTESEFNKGMRDNKTESEYNKEMSDNKTESEFMKEMKQNEAESKSKKEQGKNKKKNKIFDFMKQLIFYKYDNIFD</sequence>
<dbReference type="RefSeq" id="XP_028528881.1">
    <property type="nucleotide sequence ID" value="XM_028672317.1"/>
</dbReference>
<gene>
    <name evidence="3" type="ORF">PGAL8A_00329000</name>
</gene>
<name>A0A1J1GUU6_PLAGA</name>
<feature type="compositionally biased region" description="Basic and acidic residues" evidence="1">
    <location>
        <begin position="178"/>
        <end position="229"/>
    </location>
</feature>
<organism evidence="3 4">
    <name type="scientific">Plasmodium gallinaceum</name>
    <dbReference type="NCBI Taxonomy" id="5849"/>
    <lineage>
        <taxon>Eukaryota</taxon>
        <taxon>Sar</taxon>
        <taxon>Alveolata</taxon>
        <taxon>Apicomplexa</taxon>
        <taxon>Aconoidasida</taxon>
        <taxon>Haemosporida</taxon>
        <taxon>Plasmodiidae</taxon>
        <taxon>Plasmodium</taxon>
        <taxon>Plasmodium (Haemamoeba)</taxon>
    </lineage>
</organism>
<dbReference type="OrthoDB" id="6475849at2759"/>
<keyword evidence="4" id="KW-1185">Reference proteome</keyword>
<feature type="chain" id="PRO_5009618931" evidence="2">
    <location>
        <begin position="29"/>
        <end position="253"/>
    </location>
</feature>
<proteinExistence type="predicted"/>
<comment type="caution">
    <text evidence="3">The sequence shown here is derived from an EMBL/GenBank/DDBJ whole genome shotgun (WGS) entry which is preliminary data.</text>
</comment>
<accession>A0A1J1GUU6</accession>
<feature type="region of interest" description="Disordered" evidence="1">
    <location>
        <begin position="178"/>
        <end position="232"/>
    </location>
</feature>
<evidence type="ECO:0000256" key="2">
    <source>
        <dbReference type="SAM" id="SignalP"/>
    </source>
</evidence>
<evidence type="ECO:0000313" key="3">
    <source>
        <dbReference type="EMBL" id="CRG96076.1"/>
    </source>
</evidence>
<evidence type="ECO:0000256" key="1">
    <source>
        <dbReference type="SAM" id="MobiDB-lite"/>
    </source>
</evidence>
<protein>
    <submittedName>
        <fullName evidence="3">Fam-g protein</fullName>
    </submittedName>
</protein>
<reference evidence="3" key="1">
    <citation type="submission" date="2015-04" db="EMBL/GenBank/DDBJ databases">
        <authorList>
            <consortium name="Pathogen Informatics"/>
        </authorList>
    </citation>
    <scope>NUCLEOTIDE SEQUENCE [LARGE SCALE GENOMIC DNA]</scope>
    <source>
        <strain evidence="3">8A</strain>
    </source>
</reference>
<dbReference type="GeneID" id="39731819"/>
<feature type="signal peptide" evidence="2">
    <location>
        <begin position="1"/>
        <end position="28"/>
    </location>
</feature>